<evidence type="ECO:0000313" key="2">
    <source>
        <dbReference type="Proteomes" id="UP000319255"/>
    </source>
</evidence>
<dbReference type="Proteomes" id="UP000319255">
    <property type="component" value="Unassembled WGS sequence"/>
</dbReference>
<dbReference type="EMBL" id="VFRP01000018">
    <property type="protein sequence ID" value="TPE48989.1"/>
    <property type="molecule type" value="Genomic_DNA"/>
</dbReference>
<evidence type="ECO:0000313" key="1">
    <source>
        <dbReference type="EMBL" id="TPE48989.1"/>
    </source>
</evidence>
<dbReference type="GO" id="GO:0019441">
    <property type="term" value="P:L-tryptophan catabolic process to kynurenine"/>
    <property type="evidence" value="ECO:0007669"/>
    <property type="project" value="InterPro"/>
</dbReference>
<name>A0A501WHI6_9RHOB</name>
<evidence type="ECO:0008006" key="3">
    <source>
        <dbReference type="Google" id="ProtNLM"/>
    </source>
</evidence>
<comment type="caution">
    <text evidence="1">The sequence shown here is derived from an EMBL/GenBank/DDBJ whole genome shotgun (WGS) entry which is preliminary data.</text>
</comment>
<gene>
    <name evidence="1" type="ORF">FJM51_16315</name>
</gene>
<dbReference type="RefSeq" id="WP_140455206.1">
    <property type="nucleotide sequence ID" value="NZ_VFRP01000018.1"/>
</dbReference>
<dbReference type="AlphaFoldDB" id="A0A501WHI6"/>
<dbReference type="InterPro" id="IPR037175">
    <property type="entry name" value="KFase_sf"/>
</dbReference>
<organism evidence="1 2">
    <name type="scientific">Amaricoccus solimangrovi</name>
    <dbReference type="NCBI Taxonomy" id="2589815"/>
    <lineage>
        <taxon>Bacteria</taxon>
        <taxon>Pseudomonadati</taxon>
        <taxon>Pseudomonadota</taxon>
        <taxon>Alphaproteobacteria</taxon>
        <taxon>Rhodobacterales</taxon>
        <taxon>Paracoccaceae</taxon>
        <taxon>Amaricoccus</taxon>
    </lineage>
</organism>
<dbReference type="InterPro" id="IPR007325">
    <property type="entry name" value="KFase/CYL"/>
</dbReference>
<proteinExistence type="predicted"/>
<accession>A0A501WHI6</accession>
<reference evidence="1 2" key="1">
    <citation type="submission" date="2019-06" db="EMBL/GenBank/DDBJ databases">
        <title>A novel bacterium of genus Amaricoccus, isolated from marine sediment.</title>
        <authorList>
            <person name="Huang H."/>
            <person name="Mo K."/>
            <person name="Hu Y."/>
        </authorList>
    </citation>
    <scope>NUCLEOTIDE SEQUENCE [LARGE SCALE GENOMIC DNA]</scope>
    <source>
        <strain evidence="1 2">HB172011</strain>
    </source>
</reference>
<protein>
    <recommendedName>
        <fullName evidence="3">Cyclase family protein</fullName>
    </recommendedName>
</protein>
<keyword evidence="2" id="KW-1185">Reference proteome</keyword>
<sequence length="203" mass="21353">MTGRDMEGAWLDLTRPLDADVAIYREGSYSDPPFTAALWADRAAQGYEVWRLTMGTQTGTHIDAPCHFAAGGDTLDKLGAGECVGTFRKVTAGQLAAPGFRLSGTGETHLLIDARDGAMAAPGAVEALLARPARIVVTVGALALDHPDPFRFHRRLAQAGKYLVEDTLGDVGPLPETGEIITLPPRLVGVSGAPVRVLIRGGA</sequence>
<dbReference type="Gene3D" id="3.50.30.50">
    <property type="entry name" value="Putative cyclase"/>
    <property type="match status" value="2"/>
</dbReference>
<dbReference type="SUPFAM" id="SSF102198">
    <property type="entry name" value="Putative cyclase"/>
    <property type="match status" value="1"/>
</dbReference>
<dbReference type="Pfam" id="PF04199">
    <property type="entry name" value="Cyclase"/>
    <property type="match status" value="1"/>
</dbReference>
<dbReference type="GO" id="GO:0004061">
    <property type="term" value="F:arylformamidase activity"/>
    <property type="evidence" value="ECO:0007669"/>
    <property type="project" value="InterPro"/>
</dbReference>
<dbReference type="OrthoDB" id="9777007at2"/>